<accession>A0A8J8NVF8</accession>
<comment type="caution">
    <text evidence="2">The sequence shown here is derived from an EMBL/GenBank/DDBJ whole genome shotgun (WGS) entry which is preliminary data.</text>
</comment>
<dbReference type="AlphaFoldDB" id="A0A8J8NVF8"/>
<reference evidence="2" key="1">
    <citation type="submission" date="2019-06" db="EMBL/GenBank/DDBJ databases">
        <authorList>
            <person name="Zheng W."/>
        </authorList>
    </citation>
    <scope>NUCLEOTIDE SEQUENCE</scope>
    <source>
        <strain evidence="2">QDHG01</strain>
    </source>
</reference>
<evidence type="ECO:0000256" key="1">
    <source>
        <dbReference type="SAM" id="MobiDB-lite"/>
    </source>
</evidence>
<sequence>MHKQLLQKGGAPSEDKMMVLVMVFGPEGVLFSLLSGGGKDRESADVALKNRILQGSRGPHGLQDGPLCPRKSRKSYISQAS</sequence>
<feature type="region of interest" description="Disordered" evidence="1">
    <location>
        <begin position="51"/>
        <end position="81"/>
    </location>
</feature>
<organism evidence="2 3">
    <name type="scientific">Halteria grandinella</name>
    <dbReference type="NCBI Taxonomy" id="5974"/>
    <lineage>
        <taxon>Eukaryota</taxon>
        <taxon>Sar</taxon>
        <taxon>Alveolata</taxon>
        <taxon>Ciliophora</taxon>
        <taxon>Intramacronucleata</taxon>
        <taxon>Spirotrichea</taxon>
        <taxon>Stichotrichia</taxon>
        <taxon>Sporadotrichida</taxon>
        <taxon>Halteriidae</taxon>
        <taxon>Halteria</taxon>
    </lineage>
</organism>
<dbReference type="Proteomes" id="UP000785679">
    <property type="component" value="Unassembled WGS sequence"/>
</dbReference>
<protein>
    <submittedName>
        <fullName evidence="2">Uncharacterized protein</fullName>
    </submittedName>
</protein>
<keyword evidence="3" id="KW-1185">Reference proteome</keyword>
<gene>
    <name evidence="2" type="ORF">FGO68_gene10811</name>
</gene>
<name>A0A8J8NVF8_HALGN</name>
<evidence type="ECO:0000313" key="3">
    <source>
        <dbReference type="Proteomes" id="UP000785679"/>
    </source>
</evidence>
<proteinExistence type="predicted"/>
<evidence type="ECO:0000313" key="2">
    <source>
        <dbReference type="EMBL" id="TNV80891.1"/>
    </source>
</evidence>
<dbReference type="EMBL" id="RRYP01006892">
    <property type="protein sequence ID" value="TNV80891.1"/>
    <property type="molecule type" value="Genomic_DNA"/>
</dbReference>